<gene>
    <name evidence="11" type="primary">motB</name>
    <name evidence="11" type="ORF">J7I44_12000</name>
</gene>
<evidence type="ECO:0000256" key="5">
    <source>
        <dbReference type="ARBA" id="ARBA00022989"/>
    </source>
</evidence>
<comment type="subcellular location">
    <subcellularLocation>
        <location evidence="1">Cell membrane</location>
        <topology evidence="1">Single-pass membrane protein</topology>
    </subcellularLocation>
</comment>
<evidence type="ECO:0000256" key="1">
    <source>
        <dbReference type="ARBA" id="ARBA00004162"/>
    </source>
</evidence>
<dbReference type="InterPro" id="IPR050330">
    <property type="entry name" value="Bact_OuterMem_StrucFunc"/>
</dbReference>
<dbReference type="Pfam" id="PF13677">
    <property type="entry name" value="MotB_plug"/>
    <property type="match status" value="1"/>
</dbReference>
<keyword evidence="5 9" id="KW-1133">Transmembrane helix</keyword>
<keyword evidence="3" id="KW-1003">Cell membrane</keyword>
<evidence type="ECO:0000256" key="9">
    <source>
        <dbReference type="SAM" id="Phobius"/>
    </source>
</evidence>
<proteinExistence type="inferred from homology"/>
<dbReference type="PANTHER" id="PTHR30329">
    <property type="entry name" value="STATOR ELEMENT OF FLAGELLAR MOTOR COMPLEX"/>
    <property type="match status" value="1"/>
</dbReference>
<comment type="caution">
    <text evidence="11">The sequence shown here is derived from an EMBL/GenBank/DDBJ whole genome shotgun (WGS) entry which is preliminary data.</text>
</comment>
<keyword evidence="11" id="KW-0282">Flagellum</keyword>
<evidence type="ECO:0000256" key="6">
    <source>
        <dbReference type="ARBA" id="ARBA00023136"/>
    </source>
</evidence>
<dbReference type="Gene3D" id="3.30.1330.60">
    <property type="entry name" value="OmpA-like domain"/>
    <property type="match status" value="1"/>
</dbReference>
<evidence type="ECO:0000256" key="7">
    <source>
        <dbReference type="PROSITE-ProRule" id="PRU00473"/>
    </source>
</evidence>
<dbReference type="InterPro" id="IPR006665">
    <property type="entry name" value="OmpA-like"/>
</dbReference>
<evidence type="ECO:0000313" key="11">
    <source>
        <dbReference type="EMBL" id="MBP1475026.1"/>
    </source>
</evidence>
<evidence type="ECO:0000256" key="8">
    <source>
        <dbReference type="SAM" id="MobiDB-lite"/>
    </source>
</evidence>
<comment type="similarity">
    <text evidence="2">Belongs to the MotB family.</text>
</comment>
<evidence type="ECO:0000259" key="10">
    <source>
        <dbReference type="PROSITE" id="PS51123"/>
    </source>
</evidence>
<dbReference type="PROSITE" id="PS51123">
    <property type="entry name" value="OMPA_2"/>
    <property type="match status" value="1"/>
</dbReference>
<keyword evidence="4 9" id="KW-0812">Transmembrane</keyword>
<sequence length="357" mass="37866">MSEGAGPPIIIKRVKKQAHGHHGGAWKVAYADFVTAMMAFFLVMWILGAGTREQKAAISEYFKNPSMTPGNATVAPPGRMGPGGASDAAIQLGGAMDLSHGPGKDHHNGPSAPASKEAIEKRAREQERARLQELMQQLHAAIQNSQALAPFKDQLLLDITSEGLRIQIVDKLNRPMFDLGSAQLKDYTRAILAELGTFINRVPNRISITGHTDDAPYADERDYSNWELSTDRANAARRALLAGGMDKGKPARVVGLAASVPLDKTHPDNPINRRISIIVMTREAEAAALSQDVVDSRPAQDKAQPTAAVQAPLAPMPDAVPASVLPAGALPAADALQAAPMAATALPVPPTLRPAGR</sequence>
<feature type="compositionally biased region" description="Basic and acidic residues" evidence="8">
    <location>
        <begin position="117"/>
        <end position="127"/>
    </location>
</feature>
<protein>
    <submittedName>
        <fullName evidence="11">Flagellar motor protein MotB</fullName>
    </submittedName>
</protein>
<accession>A0ABS4DPN2</accession>
<dbReference type="SUPFAM" id="SSF103088">
    <property type="entry name" value="OmpA-like"/>
    <property type="match status" value="1"/>
</dbReference>
<dbReference type="Pfam" id="PF00691">
    <property type="entry name" value="OmpA"/>
    <property type="match status" value="1"/>
</dbReference>
<keyword evidence="11" id="KW-0966">Cell projection</keyword>
<feature type="transmembrane region" description="Helical" evidence="9">
    <location>
        <begin position="28"/>
        <end position="47"/>
    </location>
</feature>
<dbReference type="NCBIfam" id="NF006548">
    <property type="entry name" value="PRK09041.1"/>
    <property type="match status" value="1"/>
</dbReference>
<keyword evidence="12" id="KW-1185">Reference proteome</keyword>
<dbReference type="Proteomes" id="UP000823790">
    <property type="component" value="Unassembled WGS sequence"/>
</dbReference>
<dbReference type="PANTHER" id="PTHR30329:SF21">
    <property type="entry name" value="LIPOPROTEIN YIAD-RELATED"/>
    <property type="match status" value="1"/>
</dbReference>
<evidence type="ECO:0000256" key="2">
    <source>
        <dbReference type="ARBA" id="ARBA00008914"/>
    </source>
</evidence>
<dbReference type="RefSeq" id="WP_209620967.1">
    <property type="nucleotide sequence ID" value="NZ_JAGJRS010000022.1"/>
</dbReference>
<reference evidence="11 12" key="1">
    <citation type="submission" date="2021-04" db="EMBL/GenBank/DDBJ databases">
        <authorList>
            <person name="Huq M.A."/>
        </authorList>
    </citation>
    <scope>NUCLEOTIDE SEQUENCE [LARGE SCALE GENOMIC DNA]</scope>
    <source>
        <strain evidence="11 12">MAH-13</strain>
    </source>
</reference>
<evidence type="ECO:0000256" key="3">
    <source>
        <dbReference type="ARBA" id="ARBA00022475"/>
    </source>
</evidence>
<dbReference type="EMBL" id="JAGJRS010000022">
    <property type="protein sequence ID" value="MBP1475026.1"/>
    <property type="molecule type" value="Genomic_DNA"/>
</dbReference>
<keyword evidence="11" id="KW-0969">Cilium</keyword>
<evidence type="ECO:0000256" key="4">
    <source>
        <dbReference type="ARBA" id="ARBA00022692"/>
    </source>
</evidence>
<organism evidence="11 12">
    <name type="scientific">Frateuria flava</name>
    <dbReference type="NCBI Taxonomy" id="2821489"/>
    <lineage>
        <taxon>Bacteria</taxon>
        <taxon>Pseudomonadati</taxon>
        <taxon>Pseudomonadota</taxon>
        <taxon>Gammaproteobacteria</taxon>
        <taxon>Lysobacterales</taxon>
        <taxon>Rhodanobacteraceae</taxon>
        <taxon>Frateuria</taxon>
    </lineage>
</organism>
<evidence type="ECO:0000313" key="12">
    <source>
        <dbReference type="Proteomes" id="UP000823790"/>
    </source>
</evidence>
<name>A0ABS4DPN2_9GAMM</name>
<dbReference type="InterPro" id="IPR025713">
    <property type="entry name" value="MotB-like_N_dom"/>
</dbReference>
<feature type="region of interest" description="Disordered" evidence="8">
    <location>
        <begin position="94"/>
        <end position="127"/>
    </location>
</feature>
<dbReference type="InterPro" id="IPR036737">
    <property type="entry name" value="OmpA-like_sf"/>
</dbReference>
<keyword evidence="6 7" id="KW-0472">Membrane</keyword>
<feature type="domain" description="OmpA-like" evidence="10">
    <location>
        <begin position="164"/>
        <end position="283"/>
    </location>
</feature>